<feature type="signal peptide" evidence="3">
    <location>
        <begin position="1"/>
        <end position="23"/>
    </location>
</feature>
<reference evidence="5" key="1">
    <citation type="submission" date="2021-04" db="EMBL/GenBank/DDBJ databases">
        <title>Isolation of p-tert-butylphenol degrading bacteria Sphingobium phenoxybenzoativorans Tas13 from active sludge.</title>
        <authorList>
            <person name="Li Y."/>
        </authorList>
    </citation>
    <scope>NUCLEOTIDE SEQUENCE</scope>
    <source>
        <strain evidence="5">Tas13</strain>
    </source>
</reference>
<dbReference type="InterPro" id="IPR050261">
    <property type="entry name" value="FrsA_esterase"/>
</dbReference>
<evidence type="ECO:0000256" key="1">
    <source>
        <dbReference type="ARBA" id="ARBA00022801"/>
    </source>
</evidence>
<comment type="similarity">
    <text evidence="2">Belongs to the AB hydrolase superfamily. FUS2 hydrolase family.</text>
</comment>
<evidence type="ECO:0000256" key="3">
    <source>
        <dbReference type="SAM" id="SignalP"/>
    </source>
</evidence>
<gene>
    <name evidence="5" type="ORF">KFK14_06250</name>
</gene>
<dbReference type="PANTHER" id="PTHR22946:SF9">
    <property type="entry name" value="POLYKETIDE TRANSFERASE AF380"/>
    <property type="match status" value="1"/>
</dbReference>
<keyword evidence="3" id="KW-0732">Signal</keyword>
<keyword evidence="1 5" id="KW-0378">Hydrolase</keyword>
<keyword evidence="6" id="KW-1185">Reference proteome</keyword>
<dbReference type="KEGG" id="spph:KFK14_06250"/>
<sequence>MRRIMVAAVALLSLSPVHSSLQAKETVHRAVIADPAVDAAIPAGMSAFVIPAKDGAMNAVMYTAAGRGPHPTLLLLHGFPGNEQNLDLAQAARRAGWNVLTLHYRGSWGSPGRFSFGGAAEDAHSALAFLRDPATVSKYRIDTKYIAVAGHSMGGFMAADAAADDPQVAGLFLIDAWDPSATVEALSTPAGVAAWKEEVAGDLPPLVGTSYDALTAEISGNAERFDLGRRVLSYGNRPLVLVGAERGIGAMSRAVAGEAQSAGAAAQLSIWPTDHSFSDKRIALADLLIRWLDQVAPPIP</sequence>
<dbReference type="InterPro" id="IPR029058">
    <property type="entry name" value="AB_hydrolase_fold"/>
</dbReference>
<evidence type="ECO:0000313" key="5">
    <source>
        <dbReference type="EMBL" id="QUT07025.1"/>
    </source>
</evidence>
<dbReference type="EMBL" id="CP073910">
    <property type="protein sequence ID" value="QUT07025.1"/>
    <property type="molecule type" value="Genomic_DNA"/>
</dbReference>
<dbReference type="Gene3D" id="3.40.50.1820">
    <property type="entry name" value="alpha/beta hydrolase"/>
    <property type="match status" value="1"/>
</dbReference>
<proteinExistence type="inferred from homology"/>
<dbReference type="AlphaFoldDB" id="A0A975K936"/>
<dbReference type="PANTHER" id="PTHR22946">
    <property type="entry name" value="DIENELACTONE HYDROLASE DOMAIN-CONTAINING PROTEIN-RELATED"/>
    <property type="match status" value="1"/>
</dbReference>
<protein>
    <submittedName>
        <fullName evidence="5">Alpha/beta fold hydrolase</fullName>
    </submittedName>
</protein>
<feature type="domain" description="AB hydrolase-1" evidence="4">
    <location>
        <begin position="71"/>
        <end position="213"/>
    </location>
</feature>
<feature type="chain" id="PRO_5037057311" evidence="3">
    <location>
        <begin position="24"/>
        <end position="300"/>
    </location>
</feature>
<evidence type="ECO:0000313" key="6">
    <source>
        <dbReference type="Proteomes" id="UP000681425"/>
    </source>
</evidence>
<accession>A0A975K936</accession>
<dbReference type="SUPFAM" id="SSF53474">
    <property type="entry name" value="alpha/beta-Hydrolases"/>
    <property type="match status" value="1"/>
</dbReference>
<evidence type="ECO:0000256" key="2">
    <source>
        <dbReference type="ARBA" id="ARBA00038115"/>
    </source>
</evidence>
<dbReference type="InterPro" id="IPR000073">
    <property type="entry name" value="AB_hydrolase_1"/>
</dbReference>
<evidence type="ECO:0000259" key="4">
    <source>
        <dbReference type="Pfam" id="PF00561"/>
    </source>
</evidence>
<dbReference type="Proteomes" id="UP000681425">
    <property type="component" value="Chromosome"/>
</dbReference>
<organism evidence="5 6">
    <name type="scientific">Sphingobium phenoxybenzoativorans</name>
    <dbReference type="NCBI Taxonomy" id="1592790"/>
    <lineage>
        <taxon>Bacteria</taxon>
        <taxon>Pseudomonadati</taxon>
        <taxon>Pseudomonadota</taxon>
        <taxon>Alphaproteobacteria</taxon>
        <taxon>Sphingomonadales</taxon>
        <taxon>Sphingomonadaceae</taxon>
        <taxon>Sphingobium</taxon>
    </lineage>
</organism>
<dbReference type="RefSeq" id="WP_212610263.1">
    <property type="nucleotide sequence ID" value="NZ_CP073910.1"/>
</dbReference>
<name>A0A975K936_9SPHN</name>
<dbReference type="Pfam" id="PF00561">
    <property type="entry name" value="Abhydrolase_1"/>
    <property type="match status" value="1"/>
</dbReference>
<dbReference type="GO" id="GO:0052689">
    <property type="term" value="F:carboxylic ester hydrolase activity"/>
    <property type="evidence" value="ECO:0007669"/>
    <property type="project" value="UniProtKB-ARBA"/>
</dbReference>